<dbReference type="Pfam" id="PF00732">
    <property type="entry name" value="GMC_oxred_N"/>
    <property type="match status" value="1"/>
</dbReference>
<dbReference type="PANTHER" id="PTHR46056">
    <property type="entry name" value="LONG-CHAIN-ALCOHOL OXIDASE"/>
    <property type="match status" value="1"/>
</dbReference>
<gene>
    <name evidence="6" type="ORF">Pro02_38200</name>
</gene>
<dbReference type="InterPro" id="IPR007867">
    <property type="entry name" value="GMC_OxRtase_C"/>
</dbReference>
<evidence type="ECO:0000313" key="6">
    <source>
        <dbReference type="EMBL" id="GIH85412.1"/>
    </source>
</evidence>
<evidence type="ECO:0000259" key="5">
    <source>
        <dbReference type="PROSITE" id="PS00624"/>
    </source>
</evidence>
<dbReference type="SUPFAM" id="SSF51905">
    <property type="entry name" value="FAD/NAD(P)-binding domain"/>
    <property type="match status" value="1"/>
</dbReference>
<dbReference type="PANTHER" id="PTHR46056:SF12">
    <property type="entry name" value="LONG-CHAIN-ALCOHOL OXIDASE"/>
    <property type="match status" value="1"/>
</dbReference>
<evidence type="ECO:0000256" key="4">
    <source>
        <dbReference type="ARBA" id="ARBA00023002"/>
    </source>
</evidence>
<dbReference type="GO" id="GO:0050660">
    <property type="term" value="F:flavin adenine dinucleotide binding"/>
    <property type="evidence" value="ECO:0007669"/>
    <property type="project" value="InterPro"/>
</dbReference>
<keyword evidence="3" id="KW-0274">FAD</keyword>
<proteinExistence type="inferred from homology"/>
<dbReference type="InterPro" id="IPR000172">
    <property type="entry name" value="GMC_OxRdtase_N"/>
</dbReference>
<dbReference type="GO" id="GO:0016614">
    <property type="term" value="F:oxidoreductase activity, acting on CH-OH group of donors"/>
    <property type="evidence" value="ECO:0007669"/>
    <property type="project" value="InterPro"/>
</dbReference>
<dbReference type="Gene3D" id="3.50.50.60">
    <property type="entry name" value="FAD/NAD(P)-binding domain"/>
    <property type="match status" value="2"/>
</dbReference>
<dbReference type="Pfam" id="PF00890">
    <property type="entry name" value="FAD_binding_2"/>
    <property type="match status" value="1"/>
</dbReference>
<evidence type="ECO:0000313" key="7">
    <source>
        <dbReference type="Proteomes" id="UP000655044"/>
    </source>
</evidence>
<accession>A0A8J3WE07</accession>
<dbReference type="InterPro" id="IPR036188">
    <property type="entry name" value="FAD/NAD-bd_sf"/>
</dbReference>
<organism evidence="6 7">
    <name type="scientific">Planobispora rosea</name>
    <dbReference type="NCBI Taxonomy" id="35762"/>
    <lineage>
        <taxon>Bacteria</taxon>
        <taxon>Bacillati</taxon>
        <taxon>Actinomycetota</taxon>
        <taxon>Actinomycetes</taxon>
        <taxon>Streptosporangiales</taxon>
        <taxon>Streptosporangiaceae</taxon>
        <taxon>Planobispora</taxon>
    </lineage>
</organism>
<keyword evidence="7" id="KW-1185">Reference proteome</keyword>
<dbReference type="PRINTS" id="PR00411">
    <property type="entry name" value="PNDRDTASEI"/>
</dbReference>
<sequence length="603" mass="63008">MLGVEDPAEAERVAARLRALLTRLPWAARAGFHAGIGVLEATSWLVGGGPLAGLGPQRCDAVVRAVAARAEPVAFALKTMMIMARSADRWVPEPGETSRDPWLDCVPVTEWPRRSTADAVVVGSGAGGAVVALELARRGLRTVVVEEGRRFTTADFRGRPPVERFTELYRDGGATVALGRRPVLLPTACGVGGTTLVNSGTCYRTPEAVQDDWRRRWGLPWDLDPLLDEVERILRVAPQPLGVLGRNGELALLGAARLGWRAAPLRRNAPGCRGRGECVAGCPSGAKYGVHLSVLPGACAAGARIVTGARAERILVERGRAAGVVLSPSGAASALGGLPGTARTVWGLSGTDRTEILAPVVVVCAGALQTPLLLRRSGLGDHPHLGRNLRIHPAVSVAGVFDEPVTAWRGVLQSVGIEELHGEGVLIEATGGPPGLSSFVPPGVGRELRSVDGDRLAVLGAMVADGPRGRVYGRRRALLRYDLGPAEAIRLRRAIAAMAEVLFAAGAREVLTGLPGRPRAHSADLLAAVPLDGLHLAGFHPTGTARMGAPEAACPVDPGGRLRGVRGVWVADASVLPTCPTVNPQLTVMAMALAIARRLSGRA</sequence>
<evidence type="ECO:0000256" key="1">
    <source>
        <dbReference type="ARBA" id="ARBA00010790"/>
    </source>
</evidence>
<dbReference type="InterPro" id="IPR003953">
    <property type="entry name" value="FAD-dep_OxRdtase_2_FAD-bd"/>
</dbReference>
<dbReference type="Gene3D" id="3.30.410.40">
    <property type="match status" value="1"/>
</dbReference>
<dbReference type="AlphaFoldDB" id="A0A8J3WE07"/>
<keyword evidence="2" id="KW-0285">Flavoprotein</keyword>
<comment type="caution">
    <text evidence="6">The sequence shown here is derived from an EMBL/GenBank/DDBJ whole genome shotgun (WGS) entry which is preliminary data.</text>
</comment>
<dbReference type="Proteomes" id="UP000655044">
    <property type="component" value="Unassembled WGS sequence"/>
</dbReference>
<protein>
    <submittedName>
        <fullName evidence="6">Putative GMC-type oxidoreductase</fullName>
    </submittedName>
</protein>
<keyword evidence="4" id="KW-0560">Oxidoreductase</keyword>
<dbReference type="EMBL" id="BOOI01000035">
    <property type="protein sequence ID" value="GIH85412.1"/>
    <property type="molecule type" value="Genomic_DNA"/>
</dbReference>
<name>A0A8J3WE07_PLARO</name>
<feature type="domain" description="Glucose-methanol-choline oxidoreductase N-terminal" evidence="5">
    <location>
        <begin position="366"/>
        <end position="380"/>
    </location>
</feature>
<dbReference type="Pfam" id="PF05199">
    <property type="entry name" value="GMC_oxred_C"/>
    <property type="match status" value="1"/>
</dbReference>
<reference evidence="6" key="1">
    <citation type="submission" date="2021-01" db="EMBL/GenBank/DDBJ databases">
        <title>Whole genome shotgun sequence of Planobispora rosea NBRC 15558.</title>
        <authorList>
            <person name="Komaki H."/>
            <person name="Tamura T."/>
        </authorList>
    </citation>
    <scope>NUCLEOTIDE SEQUENCE</scope>
    <source>
        <strain evidence="6">NBRC 15558</strain>
    </source>
</reference>
<evidence type="ECO:0000256" key="2">
    <source>
        <dbReference type="ARBA" id="ARBA00022630"/>
    </source>
</evidence>
<dbReference type="PROSITE" id="PS00624">
    <property type="entry name" value="GMC_OXRED_2"/>
    <property type="match status" value="1"/>
</dbReference>
<dbReference type="RefSeq" id="WP_203863401.1">
    <property type="nucleotide sequence ID" value="NZ_BMQP01000014.1"/>
</dbReference>
<comment type="similarity">
    <text evidence="1">Belongs to the GMC oxidoreductase family.</text>
</comment>
<evidence type="ECO:0000256" key="3">
    <source>
        <dbReference type="ARBA" id="ARBA00022827"/>
    </source>
</evidence>